<dbReference type="InterPro" id="IPR028889">
    <property type="entry name" value="USP"/>
</dbReference>
<dbReference type="AlphaFoldDB" id="Q4SWH0"/>
<evidence type="ECO:0000256" key="4">
    <source>
        <dbReference type="ARBA" id="ARBA00022670"/>
    </source>
</evidence>
<feature type="region of interest" description="Disordered" evidence="9">
    <location>
        <begin position="795"/>
        <end position="816"/>
    </location>
</feature>
<feature type="compositionally biased region" description="Low complexity" evidence="9">
    <location>
        <begin position="745"/>
        <end position="758"/>
    </location>
</feature>
<dbReference type="Gene3D" id="1.10.8.10">
    <property type="entry name" value="DNA helicase RuvA subunit, C-terminal domain"/>
    <property type="match status" value="1"/>
</dbReference>
<dbReference type="PROSITE" id="PS50235">
    <property type="entry name" value="USP_3"/>
    <property type="match status" value="1"/>
</dbReference>
<evidence type="ECO:0000256" key="6">
    <source>
        <dbReference type="ARBA" id="ARBA00022801"/>
    </source>
</evidence>
<comment type="catalytic activity">
    <reaction evidence="1">
        <text>Thiol-dependent hydrolysis of ester, thioester, amide, peptide and isopeptide bonds formed by the C-terminal Gly of ubiquitin (a 76-residue protein attached to proteins as an intracellular targeting signal).</text>
        <dbReference type="EC" id="3.4.19.12"/>
    </reaction>
</comment>
<dbReference type="PROSITE" id="PS00973">
    <property type="entry name" value="USP_2"/>
    <property type="match status" value="1"/>
</dbReference>
<feature type="region of interest" description="Disordered" evidence="9">
    <location>
        <begin position="743"/>
        <end position="783"/>
    </location>
</feature>
<feature type="compositionally biased region" description="Pro residues" evidence="9">
    <location>
        <begin position="520"/>
        <end position="530"/>
    </location>
</feature>
<keyword evidence="7" id="KW-0788">Thiol protease</keyword>
<dbReference type="SMART" id="SM00726">
    <property type="entry name" value="UIM"/>
    <property type="match status" value="2"/>
</dbReference>
<dbReference type="MEROPS" id="C19.041"/>
<dbReference type="GO" id="GO:0006508">
    <property type="term" value="P:proteolysis"/>
    <property type="evidence" value="ECO:0007669"/>
    <property type="project" value="UniProtKB-KW"/>
</dbReference>
<sequence>LHLLLQASDGDMTEAVAFLTEKNVQASPQDESSYDQTSQLTSDRYISVGSQADTNVIDLTGDDKDDLQRAIALSLAESSRAFRETGITDEEQAISRVLEASIAENKATLKRSHLEAWSDSPNPHERKRTGSCPVGLKNVGNTCWFSAVIQVVLTGNPSCIPPAVELIFEAEDFFREFVVVRRRKGLTVCSDLNLESPLPANVSGFLLQSLFNLLEFQRLVLNYSPPVRVEDLPRNQKEQRNLPFMQELRNLFSLMVGSKRKYVDPSRAVEILKEAFKSSESQQQDVSEFSHKLLDWLEDAFQKQAEGESETERAKNPMVELFYGHFLAVGVLEGKKFENPEMFGQYPLQVNGFKDLHECLEAAMNEGEIESAENCSRSGQEHWFTELPPVLTFELSRFEFNQTLGRPEKIHNKLEFPSMLYMDRYMDKNREITRIKREEIRRLKEHLSLLQQRMERYMSYGSGPKRLPLADVLQYALEFASSKPVCMSPVEDLDSSAPPGGAAGSPGLSPSSLQQDCSPPSGPSTAPPAVQPQRTAIHKPFTQSRLPAELPAHPAPRHISPQELQVLESCFHRWRAEVEKDIHDLQGSISRIHRTVELMYSDKSMMQLLDSCVSQVPYRLHAVLVHEGQANAGHYWAYIYDPRQHCWMKYNDITVTKSSWEELVRDSFGGYRNASAYCLMYIDDKKPFLIEEEFDKETGQVLCGMDKLPPDLRQYVKDDNQLFENEIKEWDILQALKAQPEKPLAEAPAATSASASRSLITSPASPQPVGVQSGPPESLESYPNHLQQDTERAIARAAAEQQQQEQEQEQEESPEALLNAVSAPPREGLESTFSPLKRLFLCCQAMKLEFSRLLKLAQEDTAVENDYRLQHVIIYFIQNQAPRRILERTLLSQFANRNLALDERCKSVVNVARAKLDLVKSEDVGVDEYEMWHRTYRTFCETTLLLVTGLELFQKSSYSQALAFLVYSYQYNKELLSGGLYRGHHQELIGCYRRACLLELNHQAAAMFESGEEPEVSRGLGLMNELVVPCIPLLLAHDADRDLMAVEDMRNRWCSYLGQEMERRFPGGGLACPTPAQAHLQEKLTDFLPKLLDCSAETRSFQKPPALSCSSAAELHHRFSSVMASLASVPPGAR</sequence>
<protein>
    <recommendedName>
        <fullName evidence="3">ubiquitinyl hydrolase 1</fullName>
        <ecNumber evidence="3">3.4.19.12</ecNumber>
    </recommendedName>
</protein>
<feature type="compositionally biased region" description="Low complexity" evidence="9">
    <location>
        <begin position="495"/>
        <end position="513"/>
    </location>
</feature>
<evidence type="ECO:0000256" key="9">
    <source>
        <dbReference type="SAM" id="MobiDB-lite"/>
    </source>
</evidence>
<reference evidence="11" key="2">
    <citation type="submission" date="2004-02" db="EMBL/GenBank/DDBJ databases">
        <authorList>
            <consortium name="Genoscope"/>
            <consortium name="Whitehead Institute Centre for Genome Research"/>
        </authorList>
    </citation>
    <scope>NUCLEOTIDE SEQUENCE</scope>
</reference>
<dbReference type="KEGG" id="tng:GSTEN00011494G001"/>
<dbReference type="InterPro" id="IPR001394">
    <property type="entry name" value="Peptidase_C19_UCH"/>
</dbReference>
<dbReference type="InterPro" id="IPR038765">
    <property type="entry name" value="Papain-like_cys_pep_sf"/>
</dbReference>
<dbReference type="Pfam" id="PF00443">
    <property type="entry name" value="UCH"/>
    <property type="match status" value="1"/>
</dbReference>
<dbReference type="Gene3D" id="6.10.250.1720">
    <property type="match status" value="1"/>
</dbReference>
<feature type="non-terminal residue" evidence="11">
    <location>
        <position position="1134"/>
    </location>
</feature>
<dbReference type="Pfam" id="PF21909">
    <property type="entry name" value="USP_UIM_N"/>
    <property type="match status" value="1"/>
</dbReference>
<keyword evidence="4" id="KW-0645">Protease</keyword>
<gene>
    <name evidence="11" type="ORF">GSTENG00011494001</name>
</gene>
<dbReference type="OrthoDB" id="2420415at2759"/>
<evidence type="ECO:0000256" key="5">
    <source>
        <dbReference type="ARBA" id="ARBA00022786"/>
    </source>
</evidence>
<dbReference type="SUPFAM" id="SSF46934">
    <property type="entry name" value="UBA-like"/>
    <property type="match status" value="1"/>
</dbReference>
<dbReference type="PROSITE" id="PS50330">
    <property type="entry name" value="UIM"/>
    <property type="match status" value="1"/>
</dbReference>
<evidence type="ECO:0000313" key="11">
    <source>
        <dbReference type="EMBL" id="CAF95012.1"/>
    </source>
</evidence>
<dbReference type="InterPro" id="IPR009060">
    <property type="entry name" value="UBA-like_sf"/>
</dbReference>
<comment type="caution">
    <text evidence="11">The sequence shown here is derived from an EMBL/GenBank/DDBJ whole genome shotgun (WGS) entry which is preliminary data.</text>
</comment>
<dbReference type="CDD" id="cd02665">
    <property type="entry name" value="Peptidase_C19I"/>
    <property type="match status" value="1"/>
</dbReference>
<feature type="region of interest" description="Disordered" evidence="9">
    <location>
        <begin position="490"/>
        <end position="532"/>
    </location>
</feature>
<dbReference type="GO" id="GO:0016579">
    <property type="term" value="P:protein deubiquitination"/>
    <property type="evidence" value="ECO:0007669"/>
    <property type="project" value="InterPro"/>
</dbReference>
<dbReference type="GO" id="GO:0004843">
    <property type="term" value="F:cysteine-type deubiquitinase activity"/>
    <property type="evidence" value="ECO:0007669"/>
    <property type="project" value="UniProtKB-EC"/>
</dbReference>
<name>Q4SWH0_TETNG</name>
<feature type="domain" description="USP" evidence="10">
    <location>
        <begin position="134"/>
        <end position="684"/>
    </location>
</feature>
<evidence type="ECO:0000259" key="10">
    <source>
        <dbReference type="PROSITE" id="PS50235"/>
    </source>
</evidence>
<keyword evidence="6" id="KW-0378">Hydrolase</keyword>
<comment type="subcellular location">
    <subcellularLocation>
        <location evidence="2">Nucleus</location>
    </subcellularLocation>
</comment>
<evidence type="ECO:0000256" key="7">
    <source>
        <dbReference type="ARBA" id="ARBA00022807"/>
    </source>
</evidence>
<proteinExistence type="predicted"/>
<dbReference type="InterPro" id="IPR054108">
    <property type="entry name" value="USP25/28_UIM"/>
</dbReference>
<evidence type="ECO:0000256" key="2">
    <source>
        <dbReference type="ARBA" id="ARBA00004123"/>
    </source>
</evidence>
<dbReference type="GO" id="GO:0005829">
    <property type="term" value="C:cytosol"/>
    <property type="evidence" value="ECO:0007669"/>
    <property type="project" value="TreeGrafter"/>
</dbReference>
<dbReference type="GO" id="GO:0005634">
    <property type="term" value="C:nucleus"/>
    <property type="evidence" value="ECO:0007669"/>
    <property type="project" value="UniProtKB-SubCell"/>
</dbReference>
<evidence type="ECO:0000256" key="3">
    <source>
        <dbReference type="ARBA" id="ARBA00012759"/>
    </source>
</evidence>
<dbReference type="PANTHER" id="PTHR24006">
    <property type="entry name" value="UBIQUITIN CARBOXYL-TERMINAL HYDROLASE"/>
    <property type="match status" value="1"/>
</dbReference>
<evidence type="ECO:0000256" key="1">
    <source>
        <dbReference type="ARBA" id="ARBA00000707"/>
    </source>
</evidence>
<feature type="non-terminal residue" evidence="11">
    <location>
        <position position="1"/>
    </location>
</feature>
<reference evidence="11" key="1">
    <citation type="journal article" date="2004" name="Nature">
        <title>Genome duplication in the teleost fish Tetraodon nigroviridis reveals the early vertebrate proto-karyotype.</title>
        <authorList>
            <person name="Jaillon O."/>
            <person name="Aury J.-M."/>
            <person name="Brunet F."/>
            <person name="Petit J.-L."/>
            <person name="Stange-Thomann N."/>
            <person name="Mauceli E."/>
            <person name="Bouneau L."/>
            <person name="Fischer C."/>
            <person name="Ozouf-Costaz C."/>
            <person name="Bernot A."/>
            <person name="Nicaud S."/>
            <person name="Jaffe D."/>
            <person name="Fisher S."/>
            <person name="Lutfalla G."/>
            <person name="Dossat C."/>
            <person name="Segurens B."/>
            <person name="Dasilva C."/>
            <person name="Salanoubat M."/>
            <person name="Levy M."/>
            <person name="Boudet N."/>
            <person name="Castellano S."/>
            <person name="Anthouard V."/>
            <person name="Jubin C."/>
            <person name="Castelli V."/>
            <person name="Katinka M."/>
            <person name="Vacherie B."/>
            <person name="Biemont C."/>
            <person name="Skalli Z."/>
            <person name="Cattolico L."/>
            <person name="Poulain J."/>
            <person name="De Berardinis V."/>
            <person name="Cruaud C."/>
            <person name="Duprat S."/>
            <person name="Brottier P."/>
            <person name="Coutanceau J.-P."/>
            <person name="Gouzy J."/>
            <person name="Parra G."/>
            <person name="Lardier G."/>
            <person name="Chapple C."/>
            <person name="McKernan K.J."/>
            <person name="McEwan P."/>
            <person name="Bosak S."/>
            <person name="Kellis M."/>
            <person name="Volff J.-N."/>
            <person name="Guigo R."/>
            <person name="Zody M.C."/>
            <person name="Mesirov J."/>
            <person name="Lindblad-Toh K."/>
            <person name="Birren B."/>
            <person name="Nusbaum C."/>
            <person name="Kahn D."/>
            <person name="Robinson-Rechavi M."/>
            <person name="Laudet V."/>
            <person name="Schachter V."/>
            <person name="Quetier F."/>
            <person name="Saurin W."/>
            <person name="Scarpelli C."/>
            <person name="Wincker P."/>
            <person name="Lander E.S."/>
            <person name="Weissenbach J."/>
            <person name="Roest Crollius H."/>
        </authorList>
    </citation>
    <scope>NUCLEOTIDE SEQUENCE [LARGE SCALE GENOMIC DNA]</scope>
</reference>
<keyword evidence="5" id="KW-0833">Ubl conjugation pathway</keyword>
<dbReference type="PROSITE" id="PS00972">
    <property type="entry name" value="USP_1"/>
    <property type="match status" value="1"/>
</dbReference>
<dbReference type="InterPro" id="IPR018200">
    <property type="entry name" value="USP_CS"/>
</dbReference>
<dbReference type="PANTHER" id="PTHR24006:SF666">
    <property type="entry name" value="UBIQUITIN CARBOXYL-TERMINAL HYDROLASE 25"/>
    <property type="match status" value="1"/>
</dbReference>
<dbReference type="EMBL" id="CAAE01013621">
    <property type="protein sequence ID" value="CAF95012.1"/>
    <property type="molecule type" value="Genomic_DNA"/>
</dbReference>
<accession>Q4SWH0</accession>
<dbReference type="EC" id="3.4.19.12" evidence="3"/>
<organism evidence="11">
    <name type="scientific">Tetraodon nigroviridis</name>
    <name type="common">Spotted green pufferfish</name>
    <name type="synonym">Chelonodon nigroviridis</name>
    <dbReference type="NCBI Taxonomy" id="99883"/>
    <lineage>
        <taxon>Eukaryota</taxon>
        <taxon>Metazoa</taxon>
        <taxon>Chordata</taxon>
        <taxon>Craniata</taxon>
        <taxon>Vertebrata</taxon>
        <taxon>Euteleostomi</taxon>
        <taxon>Actinopterygii</taxon>
        <taxon>Neopterygii</taxon>
        <taxon>Teleostei</taxon>
        <taxon>Neoteleostei</taxon>
        <taxon>Acanthomorphata</taxon>
        <taxon>Eupercaria</taxon>
        <taxon>Tetraodontiformes</taxon>
        <taxon>Tetradontoidea</taxon>
        <taxon>Tetraodontidae</taxon>
        <taxon>Tetraodon</taxon>
    </lineage>
</organism>
<dbReference type="InterPro" id="IPR003903">
    <property type="entry name" value="UIM_dom"/>
</dbReference>
<dbReference type="Gene3D" id="3.90.70.10">
    <property type="entry name" value="Cysteine proteinases"/>
    <property type="match status" value="2"/>
</dbReference>
<keyword evidence="8" id="KW-0539">Nucleus</keyword>
<dbReference type="InterPro" id="IPR050164">
    <property type="entry name" value="Peptidase_C19"/>
</dbReference>
<dbReference type="SUPFAM" id="SSF54001">
    <property type="entry name" value="Cysteine proteinases"/>
    <property type="match status" value="2"/>
</dbReference>
<evidence type="ECO:0000256" key="8">
    <source>
        <dbReference type="ARBA" id="ARBA00023242"/>
    </source>
</evidence>
<feature type="compositionally biased region" description="Low complexity" evidence="9">
    <location>
        <begin position="795"/>
        <end position="805"/>
    </location>
</feature>